<dbReference type="Pfam" id="PF05159">
    <property type="entry name" value="Capsule_synth"/>
    <property type="match status" value="1"/>
</dbReference>
<dbReference type="GO" id="GO:0000271">
    <property type="term" value="P:polysaccharide biosynthetic process"/>
    <property type="evidence" value="ECO:0007669"/>
    <property type="project" value="InterPro"/>
</dbReference>
<reference evidence="2 3" key="1">
    <citation type="submission" date="2018-09" db="EMBL/GenBank/DDBJ databases">
        <title>Acidovorax cavernicola nov. sp. isolated from Gruta de las Maravillas (Aracena, Spain).</title>
        <authorList>
            <person name="Jurado V."/>
            <person name="Gutierrez-Patricio S."/>
            <person name="Gonzalez-Pimentel J.L."/>
            <person name="Miller A.Z."/>
            <person name="Laiz L."/>
            <person name="Saiz-Jimenez C."/>
        </authorList>
    </citation>
    <scope>NUCLEOTIDE SEQUENCE [LARGE SCALE GENOMIC DNA]</scope>
    <source>
        <strain evidence="2 3">1011MAR4D40.2</strain>
    </source>
</reference>
<dbReference type="EMBL" id="QXMN01000273">
    <property type="protein sequence ID" value="RIX69531.1"/>
    <property type="molecule type" value="Genomic_DNA"/>
</dbReference>
<sequence length="290" mass="31768">MSKKFGVFSRGILNIPFLTALLGAAVVALRVWHRPRVEAIAGWGQRPSTRKSRAYARRYGLPYVALEDGFLRSFGTGDHFPPISIVLDDEGIYYDCTRASALERLLNSKDDVLLLDASVLRSARMQLLHCSLSKYNHAPMLAPGVLRAGEKARVLVIDQTEGDMSVALGGADAQTFRAMLAAAKAEHPDATVYVKTHPEVASGRKGGYLTGVEEDQQTVLLRDAVNPLSLIEHMDHVYVVSSTMGFEALLAGRQVTCFGVPWYAGWGATDDRQAAHPAMARRTRTRSVDE</sequence>
<dbReference type="CDD" id="cd16440">
    <property type="entry name" value="beta_Kdo_transferase_KpsC_1"/>
    <property type="match status" value="1"/>
</dbReference>
<evidence type="ECO:0000313" key="2">
    <source>
        <dbReference type="EMBL" id="RIX69531.1"/>
    </source>
</evidence>
<dbReference type="AlphaFoldDB" id="A0A9X8CYB3"/>
<feature type="non-terminal residue" evidence="2">
    <location>
        <position position="290"/>
    </location>
</feature>
<evidence type="ECO:0000256" key="1">
    <source>
        <dbReference type="SAM" id="Phobius"/>
    </source>
</evidence>
<organism evidence="2 3">
    <name type="scientific">Acidovorax cavernicola</name>
    <dbReference type="NCBI Taxonomy" id="1675792"/>
    <lineage>
        <taxon>Bacteria</taxon>
        <taxon>Pseudomonadati</taxon>
        <taxon>Pseudomonadota</taxon>
        <taxon>Betaproteobacteria</taxon>
        <taxon>Burkholderiales</taxon>
        <taxon>Comamonadaceae</taxon>
        <taxon>Acidovorax</taxon>
    </lineage>
</organism>
<keyword evidence="1" id="KW-1133">Transmembrane helix</keyword>
<comment type="caution">
    <text evidence="2">The sequence shown here is derived from an EMBL/GenBank/DDBJ whole genome shotgun (WGS) entry which is preliminary data.</text>
</comment>
<feature type="transmembrane region" description="Helical" evidence="1">
    <location>
        <begin position="12"/>
        <end position="32"/>
    </location>
</feature>
<dbReference type="Proteomes" id="UP000265619">
    <property type="component" value="Unassembled WGS sequence"/>
</dbReference>
<keyword evidence="1" id="KW-0812">Transmembrane</keyword>
<keyword evidence="3" id="KW-1185">Reference proteome</keyword>
<dbReference type="GO" id="GO:0015774">
    <property type="term" value="P:polysaccharide transport"/>
    <property type="evidence" value="ECO:0007669"/>
    <property type="project" value="InterPro"/>
</dbReference>
<dbReference type="InterPro" id="IPR007833">
    <property type="entry name" value="Capsule_polysaccharide_synth"/>
</dbReference>
<name>A0A9X8CYB3_9BURK</name>
<proteinExistence type="predicted"/>
<protein>
    <submittedName>
        <fullName evidence="2">Capsular polysaccharide biosynthesis protein</fullName>
    </submittedName>
</protein>
<gene>
    <name evidence="2" type="ORF">D3H34_33085</name>
</gene>
<accession>A0A9X8CYB3</accession>
<keyword evidence="1" id="KW-0472">Membrane</keyword>
<evidence type="ECO:0000313" key="3">
    <source>
        <dbReference type="Proteomes" id="UP000265619"/>
    </source>
</evidence>